<name>A0A1X1RM87_MYCCE</name>
<accession>A0A1X1RM87</accession>
<protein>
    <recommendedName>
        <fullName evidence="2">DUF1023 domain-containing protein</fullName>
    </recommendedName>
</protein>
<dbReference type="Proteomes" id="UP000193907">
    <property type="component" value="Unassembled WGS sequence"/>
</dbReference>
<reference evidence="3 4" key="1">
    <citation type="submission" date="2016-01" db="EMBL/GenBank/DDBJ databases">
        <title>The new phylogeny of the genus Mycobacterium.</title>
        <authorList>
            <person name="Tarcisio F."/>
            <person name="Conor M."/>
            <person name="Antonella G."/>
            <person name="Elisabetta G."/>
            <person name="Giulia F.S."/>
            <person name="Sara T."/>
            <person name="Anna F."/>
            <person name="Clotilde B."/>
            <person name="Roberto B."/>
            <person name="Veronica D.S."/>
            <person name="Fabio R."/>
            <person name="Monica P."/>
            <person name="Olivier J."/>
            <person name="Enrico T."/>
            <person name="Nicola S."/>
        </authorList>
    </citation>
    <scope>NUCLEOTIDE SEQUENCE [LARGE SCALE GENOMIC DNA]</scope>
    <source>
        <strain evidence="3 4">DSM 44243</strain>
    </source>
</reference>
<evidence type="ECO:0000259" key="2">
    <source>
        <dbReference type="Pfam" id="PF06259"/>
    </source>
</evidence>
<dbReference type="AlphaFoldDB" id="A0A1X1RM87"/>
<feature type="domain" description="DUF1023" evidence="2">
    <location>
        <begin position="322"/>
        <end position="495"/>
    </location>
</feature>
<comment type="caution">
    <text evidence="3">The sequence shown here is derived from an EMBL/GenBank/DDBJ whole genome shotgun (WGS) entry which is preliminary data.</text>
</comment>
<feature type="region of interest" description="Disordered" evidence="1">
    <location>
        <begin position="160"/>
        <end position="196"/>
    </location>
</feature>
<proteinExistence type="predicted"/>
<evidence type="ECO:0000313" key="4">
    <source>
        <dbReference type="Proteomes" id="UP000193907"/>
    </source>
</evidence>
<evidence type="ECO:0000313" key="3">
    <source>
        <dbReference type="EMBL" id="ORV09656.1"/>
    </source>
</evidence>
<organism evidence="3 4">
    <name type="scientific">Mycobacterium celatum</name>
    <dbReference type="NCBI Taxonomy" id="28045"/>
    <lineage>
        <taxon>Bacteria</taxon>
        <taxon>Bacillati</taxon>
        <taxon>Actinomycetota</taxon>
        <taxon>Actinomycetes</taxon>
        <taxon>Mycobacteriales</taxon>
        <taxon>Mycobacteriaceae</taxon>
        <taxon>Mycobacterium</taxon>
    </lineage>
</organism>
<evidence type="ECO:0000256" key="1">
    <source>
        <dbReference type="SAM" id="MobiDB-lite"/>
    </source>
</evidence>
<gene>
    <name evidence="3" type="ORF">AWB95_17730</name>
</gene>
<dbReference type="RefSeq" id="WP_062539029.1">
    <property type="nucleotide sequence ID" value="NZ_BBUN01000076.1"/>
</dbReference>
<dbReference type="InterPro" id="IPR010427">
    <property type="entry name" value="DUF1023"/>
</dbReference>
<sequence length="560" mass="60303">MGIERPGGPYGEEMTAPPAWPEADETTLLDAADAFDADRKAVDEQLWAFQQGRTRLFEDDVWSGQAANAAHAKHQQQITTLQAHVNGSAAAAKLYRDSAGVVANTKQQIIENVEKTQQMIEKIANDPQATSEQKNYFIKGLVKETHAENVQLVQAGAAKLGKPPATPLTVRPASNGREVPLAPPGERPSTPVPQDPKEFREHWDKLSQEEKDRLYAQDHSIGNHAGMPFVDRDHYNRMHLAELQKANQAELDRLRAQHPDWAAGKAPGIARLDYIQYTEWKKQWDAANHTHDGYSQVQNELGPPPDKVPPGQLPKYLGIIDDKGHAAVSINNPDTAKRNATFVPGTGQDLARFHGSAEKSERMYWAAREADRTLQAGDVSVTTWMGYDRPMNLLEAASTSYAHNGAAALDDFQAGLRASHNDALTGGPSLNTVIGHSYGSTELGAAALDGHHLDANNVIAVGSPGMLTGHASDLNLDPGAHVFATRAQNDIIDWVTDYTLGPDPTGAGFGAIPFEAAPGPAGPLGLPSVAAHSSYWDPGNPALANMGRIIAGRTDVTPPS</sequence>
<keyword evidence="4" id="KW-1185">Reference proteome</keyword>
<dbReference type="EMBL" id="LQOM01000038">
    <property type="protein sequence ID" value="ORV09656.1"/>
    <property type="molecule type" value="Genomic_DNA"/>
</dbReference>
<dbReference type="STRING" id="28045.AWB95_17730"/>
<feature type="compositionally biased region" description="Pro residues" evidence="1">
    <location>
        <begin position="181"/>
        <end position="194"/>
    </location>
</feature>
<dbReference type="Pfam" id="PF06259">
    <property type="entry name" value="Abhydrolase_8"/>
    <property type="match status" value="1"/>
</dbReference>